<dbReference type="GO" id="GO:0004674">
    <property type="term" value="F:protein serine/threonine kinase activity"/>
    <property type="evidence" value="ECO:0007669"/>
    <property type="project" value="TreeGrafter"/>
</dbReference>
<dbReference type="PROSITE" id="PS50011">
    <property type="entry name" value="PROTEIN_KINASE_DOM"/>
    <property type="match status" value="1"/>
</dbReference>
<dbReference type="InterPro" id="IPR011009">
    <property type="entry name" value="Kinase-like_dom_sf"/>
</dbReference>
<comment type="caution">
    <text evidence="2">The sequence shown here is derived from an EMBL/GenBank/DDBJ whole genome shotgun (WGS) entry which is preliminary data.</text>
</comment>
<feature type="non-terminal residue" evidence="2">
    <location>
        <position position="222"/>
    </location>
</feature>
<dbReference type="Proteomes" id="UP000237271">
    <property type="component" value="Unassembled WGS sequence"/>
</dbReference>
<name>A0A2P4XXT7_9STRA</name>
<dbReference type="InterPro" id="IPR051681">
    <property type="entry name" value="Ser/Thr_Kinases-Pseudokinases"/>
</dbReference>
<dbReference type="InterPro" id="IPR000719">
    <property type="entry name" value="Prot_kinase_dom"/>
</dbReference>
<accession>A0A2P4XXT7</accession>
<dbReference type="SUPFAM" id="SSF56112">
    <property type="entry name" value="Protein kinase-like (PK-like)"/>
    <property type="match status" value="1"/>
</dbReference>
<gene>
    <name evidence="2" type="ORF">PHPALM_13215</name>
</gene>
<dbReference type="PANTHER" id="PTHR44329:SF214">
    <property type="entry name" value="PROTEIN KINASE DOMAIN-CONTAINING PROTEIN"/>
    <property type="match status" value="1"/>
</dbReference>
<reference evidence="2 3" key="1">
    <citation type="journal article" date="2017" name="Genome Biol. Evol.">
        <title>Phytophthora megakarya and P. palmivora, closely related causal agents of cacao black pod rot, underwent increases in genome sizes and gene numbers by different mechanisms.</title>
        <authorList>
            <person name="Ali S.S."/>
            <person name="Shao J."/>
            <person name="Lary D.J."/>
            <person name="Kronmiller B."/>
            <person name="Shen D."/>
            <person name="Strem M.D."/>
            <person name="Amoako-Attah I."/>
            <person name="Akrofi A.Y."/>
            <person name="Begoude B.A."/>
            <person name="Ten Hoopen G.M."/>
            <person name="Coulibaly K."/>
            <person name="Kebe B.I."/>
            <person name="Melnick R.L."/>
            <person name="Guiltinan M.J."/>
            <person name="Tyler B.M."/>
            <person name="Meinhardt L.W."/>
            <person name="Bailey B.A."/>
        </authorList>
    </citation>
    <scope>NUCLEOTIDE SEQUENCE [LARGE SCALE GENOMIC DNA]</scope>
    <source>
        <strain evidence="3">sbr112.9</strain>
    </source>
</reference>
<evidence type="ECO:0000313" key="3">
    <source>
        <dbReference type="Proteomes" id="UP000237271"/>
    </source>
</evidence>
<evidence type="ECO:0000313" key="2">
    <source>
        <dbReference type="EMBL" id="POM70358.1"/>
    </source>
</evidence>
<sequence length="222" mass="25093">MGKRGMNTINHQLVMKLRLEVTGLKVQFPEKYAKDHVVKWVFGMTMSSLQHEFHKMLPANRKSVSHVNNFLTEIKLMASLDHPCIVQLVEFMDGGDLRALLTSYDKKHNPVGFDDSKVKIALHVAHALTYLHSLNPVVIHRDLKSRNILLTVDLDAKLTDFGVSRERVDHTMTAGVGTSLWMAPEVLMGERYDDKADVFSFGVVLSELDLQVLPYSHAIESD</sequence>
<dbReference type="EMBL" id="NCKW01007096">
    <property type="protein sequence ID" value="POM70358.1"/>
    <property type="molecule type" value="Genomic_DNA"/>
</dbReference>
<protein>
    <submittedName>
        <fullName evidence="2">TKL/DRK protein kinase</fullName>
    </submittedName>
</protein>
<keyword evidence="2" id="KW-0418">Kinase</keyword>
<dbReference type="InterPro" id="IPR008271">
    <property type="entry name" value="Ser/Thr_kinase_AS"/>
</dbReference>
<dbReference type="Pfam" id="PF00069">
    <property type="entry name" value="Pkinase"/>
    <property type="match status" value="1"/>
</dbReference>
<feature type="domain" description="Protein kinase" evidence="1">
    <location>
        <begin position="1"/>
        <end position="222"/>
    </location>
</feature>
<dbReference type="PROSITE" id="PS00108">
    <property type="entry name" value="PROTEIN_KINASE_ST"/>
    <property type="match status" value="1"/>
</dbReference>
<dbReference type="Gene3D" id="1.10.510.10">
    <property type="entry name" value="Transferase(Phosphotransferase) domain 1"/>
    <property type="match status" value="1"/>
</dbReference>
<keyword evidence="2" id="KW-0808">Transferase</keyword>
<proteinExistence type="predicted"/>
<dbReference type="OrthoDB" id="166708at2759"/>
<keyword evidence="3" id="KW-1185">Reference proteome</keyword>
<organism evidence="2 3">
    <name type="scientific">Phytophthora palmivora</name>
    <dbReference type="NCBI Taxonomy" id="4796"/>
    <lineage>
        <taxon>Eukaryota</taxon>
        <taxon>Sar</taxon>
        <taxon>Stramenopiles</taxon>
        <taxon>Oomycota</taxon>
        <taxon>Peronosporomycetes</taxon>
        <taxon>Peronosporales</taxon>
        <taxon>Peronosporaceae</taxon>
        <taxon>Phytophthora</taxon>
    </lineage>
</organism>
<dbReference type="SMART" id="SM00220">
    <property type="entry name" value="S_TKc"/>
    <property type="match status" value="1"/>
</dbReference>
<dbReference type="GO" id="GO:0005524">
    <property type="term" value="F:ATP binding"/>
    <property type="evidence" value="ECO:0007669"/>
    <property type="project" value="InterPro"/>
</dbReference>
<dbReference type="PANTHER" id="PTHR44329">
    <property type="entry name" value="SERINE/THREONINE-PROTEIN KINASE TNNI3K-RELATED"/>
    <property type="match status" value="1"/>
</dbReference>
<dbReference type="AlphaFoldDB" id="A0A2P4XXT7"/>
<evidence type="ECO:0000259" key="1">
    <source>
        <dbReference type="PROSITE" id="PS50011"/>
    </source>
</evidence>